<dbReference type="Proteomes" id="UP000026915">
    <property type="component" value="Chromosome 4"/>
</dbReference>
<reference evidence="1 2" key="1">
    <citation type="journal article" date="2013" name="Genome Biol.">
        <title>The genome sequence of the most widely cultivated cacao type and its use to identify candidate genes regulating pod color.</title>
        <authorList>
            <person name="Motamayor J.C."/>
            <person name="Mockaitis K."/>
            <person name="Schmutz J."/>
            <person name="Haiminen N."/>
            <person name="Iii D.L."/>
            <person name="Cornejo O."/>
            <person name="Findley S.D."/>
            <person name="Zheng P."/>
            <person name="Utro F."/>
            <person name="Royaert S."/>
            <person name="Saski C."/>
            <person name="Jenkins J."/>
            <person name="Podicheti R."/>
            <person name="Zhao M."/>
            <person name="Scheffler B.E."/>
            <person name="Stack J.C."/>
            <person name="Feltus F.A."/>
            <person name="Mustiga G.M."/>
            <person name="Amores F."/>
            <person name="Phillips W."/>
            <person name="Marelli J.P."/>
            <person name="May G.D."/>
            <person name="Shapiro H."/>
            <person name="Ma J."/>
            <person name="Bustamante C.D."/>
            <person name="Schnell R.J."/>
            <person name="Main D."/>
            <person name="Gilbert D."/>
            <person name="Parida L."/>
            <person name="Kuhn D.N."/>
        </authorList>
    </citation>
    <scope>NUCLEOTIDE SEQUENCE [LARGE SCALE GENOMIC DNA]</scope>
    <source>
        <strain evidence="2">cv. Matina 1-6</strain>
    </source>
</reference>
<dbReference type="AlphaFoldDB" id="A0A061EDW9"/>
<dbReference type="HOGENOM" id="CLU_2350899_0_0_1"/>
<evidence type="ECO:0000313" key="2">
    <source>
        <dbReference type="Proteomes" id="UP000026915"/>
    </source>
</evidence>
<proteinExistence type="predicted"/>
<accession>A0A061EDW9</accession>
<name>A0A061EDW9_THECC</name>
<organism evidence="1 2">
    <name type="scientific">Theobroma cacao</name>
    <name type="common">Cacao</name>
    <name type="synonym">Cocoa</name>
    <dbReference type="NCBI Taxonomy" id="3641"/>
    <lineage>
        <taxon>Eukaryota</taxon>
        <taxon>Viridiplantae</taxon>
        <taxon>Streptophyta</taxon>
        <taxon>Embryophyta</taxon>
        <taxon>Tracheophyta</taxon>
        <taxon>Spermatophyta</taxon>
        <taxon>Magnoliopsida</taxon>
        <taxon>eudicotyledons</taxon>
        <taxon>Gunneridae</taxon>
        <taxon>Pentapetalae</taxon>
        <taxon>rosids</taxon>
        <taxon>malvids</taxon>
        <taxon>Malvales</taxon>
        <taxon>Malvaceae</taxon>
        <taxon>Byttnerioideae</taxon>
        <taxon>Theobroma</taxon>
    </lineage>
</organism>
<dbReference type="EMBL" id="CM001882">
    <property type="protein sequence ID" value="EOY02607.1"/>
    <property type="molecule type" value="Genomic_DNA"/>
</dbReference>
<keyword evidence="2" id="KW-1185">Reference proteome</keyword>
<gene>
    <name evidence="1" type="ORF">TCM_017031</name>
</gene>
<sequence>MQCLIKRGRKHIENHLRLCLNISLMCAPSMVSLWKHFGCLRKAGVMGYSLYLVGVQRVCNGRIWDERAVHSDIGVGALELAASSKVVATTLVPNLCT</sequence>
<dbReference type="Gramene" id="EOY02607">
    <property type="protein sequence ID" value="EOY02607"/>
    <property type="gene ID" value="TCM_017031"/>
</dbReference>
<protein>
    <submittedName>
        <fullName evidence="1">Uncharacterized protein</fullName>
    </submittedName>
</protein>
<evidence type="ECO:0000313" key="1">
    <source>
        <dbReference type="EMBL" id="EOY02607.1"/>
    </source>
</evidence>
<dbReference type="InParanoid" id="A0A061EDW9"/>